<evidence type="ECO:0000313" key="2">
    <source>
        <dbReference type="Proteomes" id="UP000005466"/>
    </source>
</evidence>
<protein>
    <submittedName>
        <fullName evidence="1">Uncharacterized protein</fullName>
    </submittedName>
</protein>
<dbReference type="Proteomes" id="UP000005466">
    <property type="component" value="Unassembled WGS sequence"/>
</dbReference>
<reference evidence="1 2" key="1">
    <citation type="journal article" date="2011" name="PLoS Pathog.">
        <title>Dynamic evolution of pathogenicity revealed by sequencing and comparative genomics of 19 Pseudomonas syringae isolates.</title>
        <authorList>
            <person name="Baltrus D.A."/>
            <person name="Nishimura M.T."/>
            <person name="Romanchuk A."/>
            <person name="Chang J.H."/>
            <person name="Mukhtar M.S."/>
            <person name="Cherkis K."/>
            <person name="Roach J."/>
            <person name="Grant S.R."/>
            <person name="Jones C.D."/>
            <person name="Dangl J.L."/>
        </authorList>
    </citation>
    <scope>NUCLEOTIDE SEQUENCE [LARGE SCALE GENOMIC DNA]</scope>
    <source>
        <strain evidence="2">race 4</strain>
    </source>
</reference>
<dbReference type="HOGENOM" id="CLU_3420186_0_0_6"/>
<feature type="non-terminal residue" evidence="1">
    <location>
        <position position="25"/>
    </location>
</feature>
<sequence>MAVIHQELHLVPEMTVAENLLLGHM</sequence>
<dbReference type="AlphaFoldDB" id="F3CIR7"/>
<comment type="caution">
    <text evidence="1">The sequence shown here is derived from an EMBL/GenBank/DDBJ whole genome shotgun (WGS) entry which is preliminary data.</text>
</comment>
<accession>F3CIR7</accession>
<organism evidence="1 2">
    <name type="scientific">Pseudomonas savastanoi pv. glycinea str. race 4</name>
    <dbReference type="NCBI Taxonomy" id="875330"/>
    <lineage>
        <taxon>Bacteria</taxon>
        <taxon>Pseudomonadati</taxon>
        <taxon>Pseudomonadota</taxon>
        <taxon>Gammaproteobacteria</taxon>
        <taxon>Pseudomonadales</taxon>
        <taxon>Pseudomonadaceae</taxon>
        <taxon>Pseudomonas</taxon>
    </lineage>
</organism>
<name>F3CIR7_PSESG</name>
<gene>
    <name evidence="1" type="ORF">Pgy4_39955</name>
</gene>
<evidence type="ECO:0000313" key="1">
    <source>
        <dbReference type="EMBL" id="EGH19159.1"/>
    </source>
</evidence>
<dbReference type="EMBL" id="ADWY01003672">
    <property type="protein sequence ID" value="EGH19159.1"/>
    <property type="molecule type" value="Genomic_DNA"/>
</dbReference>
<proteinExistence type="predicted"/>